<sequence>MSLPWWTSATALPFPPHTRLINHHCNRLLHSYIRLAKSSSSPSKSTAPRALLLDEFIQLSHNKVLVAAGVSAAIGQLAKPFTSVLFYGREFNFRTAFGAGGFPSTHSSAVVAAATIIGVERGLADSIFGITVIYASLIILSHVVSDIMLINYSYITCSVEGKTQLLNKGVRREVGKHAKAINTLLQTKTPMNSSLSYKDQDRRVNSQLESSSPLLSEEGTRALTALSPLKEEDIASSSSETDVEEGSRREGSEWKSFKESIGHTEIEVAAGACWVSRLV</sequence>
<proteinExistence type="predicted"/>
<reference evidence="2 3" key="1">
    <citation type="journal article" date="2021" name="Hortic Res">
        <title>The domestication of Cucurbita argyrosperma as revealed by the genome of its wild relative.</title>
        <authorList>
            <person name="Barrera-Redondo J."/>
            <person name="Sanchez-de la Vega G."/>
            <person name="Aguirre-Liguori J.A."/>
            <person name="Castellanos-Morales G."/>
            <person name="Gutierrez-Guerrero Y.T."/>
            <person name="Aguirre-Dugua X."/>
            <person name="Aguirre-Planter E."/>
            <person name="Tenaillon M.I."/>
            <person name="Lira-Saade R."/>
            <person name="Eguiarte L.E."/>
        </authorList>
    </citation>
    <scope>NUCLEOTIDE SEQUENCE [LARGE SCALE GENOMIC DNA]</scope>
    <source>
        <strain evidence="2">JBR-2021</strain>
    </source>
</reference>
<dbReference type="PANTHER" id="PTHR31446">
    <property type="entry name" value="ACID PHOSPHATASE/VANADIUM-DEPENDENT HALOPEROXIDASE-RELATED PROTEIN"/>
    <property type="match status" value="1"/>
</dbReference>
<evidence type="ECO:0000313" key="2">
    <source>
        <dbReference type="EMBL" id="KAG6605376.1"/>
    </source>
</evidence>
<evidence type="ECO:0000313" key="3">
    <source>
        <dbReference type="Proteomes" id="UP000685013"/>
    </source>
</evidence>
<dbReference type="EMBL" id="JAGKQH010000002">
    <property type="protein sequence ID" value="KAG6605376.1"/>
    <property type="molecule type" value="Genomic_DNA"/>
</dbReference>
<organism evidence="2 3">
    <name type="scientific">Cucurbita argyrosperma subsp. sororia</name>
    <dbReference type="NCBI Taxonomy" id="37648"/>
    <lineage>
        <taxon>Eukaryota</taxon>
        <taxon>Viridiplantae</taxon>
        <taxon>Streptophyta</taxon>
        <taxon>Embryophyta</taxon>
        <taxon>Tracheophyta</taxon>
        <taxon>Spermatophyta</taxon>
        <taxon>Magnoliopsida</taxon>
        <taxon>eudicotyledons</taxon>
        <taxon>Gunneridae</taxon>
        <taxon>Pentapetalae</taxon>
        <taxon>rosids</taxon>
        <taxon>fabids</taxon>
        <taxon>Cucurbitales</taxon>
        <taxon>Cucurbitaceae</taxon>
        <taxon>Cucurbiteae</taxon>
        <taxon>Cucurbita</taxon>
    </lineage>
</organism>
<protein>
    <recommendedName>
        <fullName evidence="4">Acid phosphatase/vanadium-dependent haloperoxidase-related protein</fullName>
    </recommendedName>
</protein>
<dbReference type="Proteomes" id="UP000685013">
    <property type="component" value="Chromosome 2"/>
</dbReference>
<name>A0AAV6P2D9_9ROSI</name>
<evidence type="ECO:0000256" key="1">
    <source>
        <dbReference type="SAM" id="MobiDB-lite"/>
    </source>
</evidence>
<keyword evidence="3" id="KW-1185">Reference proteome</keyword>
<accession>A0AAV6P2D9</accession>
<feature type="compositionally biased region" description="Basic and acidic residues" evidence="1">
    <location>
        <begin position="245"/>
        <end position="255"/>
    </location>
</feature>
<dbReference type="CDD" id="cd01610">
    <property type="entry name" value="PAP2_like"/>
    <property type="match status" value="1"/>
</dbReference>
<evidence type="ECO:0008006" key="4">
    <source>
        <dbReference type="Google" id="ProtNLM"/>
    </source>
</evidence>
<feature type="region of interest" description="Disordered" evidence="1">
    <location>
        <begin position="232"/>
        <end position="255"/>
    </location>
</feature>
<dbReference type="Pfam" id="PF02681">
    <property type="entry name" value="DUF212"/>
    <property type="match status" value="1"/>
</dbReference>
<gene>
    <name evidence="2" type="ORF">SDJN03_02693</name>
</gene>
<comment type="caution">
    <text evidence="2">The sequence shown here is derived from an EMBL/GenBank/DDBJ whole genome shotgun (WGS) entry which is preliminary data.</text>
</comment>
<feature type="non-terminal residue" evidence="2">
    <location>
        <position position="1"/>
    </location>
</feature>
<dbReference type="AlphaFoldDB" id="A0AAV6P2D9"/>
<dbReference type="PANTHER" id="PTHR31446:SF2">
    <property type="entry name" value="ACID PHOSPHATASE_VANADIUM-DEPENDENT HALOPEROXIDASE-RELATED PROTEIN"/>
    <property type="match status" value="1"/>
</dbReference>
<dbReference type="InterPro" id="IPR003832">
    <property type="entry name" value="DUF212"/>
</dbReference>